<dbReference type="EMBL" id="JAUIZM010000002">
    <property type="protein sequence ID" value="KAK1398342.1"/>
    <property type="molecule type" value="Genomic_DNA"/>
</dbReference>
<sequence length="241" mass="26867">MSSFTKISICLISLFTFTIFLQTPLAVAADPLSYSCINSQNFTVGTPYELNLNKLTGLLDYLTQPSGYAQASISQAFGLGLCRGDVSSFDCLSCISEAGIEARKLCPDNKGAVIWYDYCMFKYLDQNFFGQIDESVVVSLLNVNNVTNNQNLFKQRNSELLGKLSQEASISSKRYARGEIVVDEDTTIYGLAQCTWDISSYDCKKCLDDQIYRNLPHEKIGGRVLGGSCNVRYEVYPFLKL</sequence>
<dbReference type="InterPro" id="IPR002902">
    <property type="entry name" value="GNK2"/>
</dbReference>
<evidence type="ECO:0000256" key="2">
    <source>
        <dbReference type="ARBA" id="ARBA00022525"/>
    </source>
</evidence>
<protein>
    <submittedName>
        <fullName evidence="8">Cysteine-rich repeat secretory protein 38</fullName>
    </submittedName>
</protein>
<reference evidence="8" key="2">
    <citation type="submission" date="2023-05" db="EMBL/GenBank/DDBJ databases">
        <authorList>
            <person name="Schelkunov M.I."/>
        </authorList>
    </citation>
    <scope>NUCLEOTIDE SEQUENCE</scope>
    <source>
        <strain evidence="8">Hsosn_3</strain>
        <tissue evidence="8">Leaf</tissue>
    </source>
</reference>
<comment type="subcellular location">
    <subcellularLocation>
        <location evidence="1">Secreted</location>
    </subcellularLocation>
</comment>
<evidence type="ECO:0000256" key="6">
    <source>
        <dbReference type="SAM" id="SignalP"/>
    </source>
</evidence>
<feature type="chain" id="PRO_5042175602" evidence="6">
    <location>
        <begin position="30"/>
        <end position="241"/>
    </location>
</feature>
<comment type="similarity">
    <text evidence="5">Belongs to the cysteine-rich repeat secretory protein family.</text>
</comment>
<organism evidence="8 9">
    <name type="scientific">Heracleum sosnowskyi</name>
    <dbReference type="NCBI Taxonomy" id="360622"/>
    <lineage>
        <taxon>Eukaryota</taxon>
        <taxon>Viridiplantae</taxon>
        <taxon>Streptophyta</taxon>
        <taxon>Embryophyta</taxon>
        <taxon>Tracheophyta</taxon>
        <taxon>Spermatophyta</taxon>
        <taxon>Magnoliopsida</taxon>
        <taxon>eudicotyledons</taxon>
        <taxon>Gunneridae</taxon>
        <taxon>Pentapetalae</taxon>
        <taxon>asterids</taxon>
        <taxon>campanulids</taxon>
        <taxon>Apiales</taxon>
        <taxon>Apiaceae</taxon>
        <taxon>Apioideae</taxon>
        <taxon>apioid superclade</taxon>
        <taxon>Tordylieae</taxon>
        <taxon>Tordyliinae</taxon>
        <taxon>Heracleum</taxon>
    </lineage>
</organism>
<dbReference type="PROSITE" id="PS51473">
    <property type="entry name" value="GNK2"/>
    <property type="match status" value="2"/>
</dbReference>
<evidence type="ECO:0000259" key="7">
    <source>
        <dbReference type="PROSITE" id="PS51473"/>
    </source>
</evidence>
<keyword evidence="3 6" id="KW-0732">Signal</keyword>
<feature type="domain" description="Gnk2-homologous" evidence="7">
    <location>
        <begin position="30"/>
        <end position="128"/>
    </location>
</feature>
<dbReference type="InterPro" id="IPR038408">
    <property type="entry name" value="GNK2_sf"/>
</dbReference>
<evidence type="ECO:0000256" key="4">
    <source>
        <dbReference type="ARBA" id="ARBA00022737"/>
    </source>
</evidence>
<name>A0AAD8N710_9APIA</name>
<comment type="caution">
    <text evidence="8">The sequence shown here is derived from an EMBL/GenBank/DDBJ whole genome shotgun (WGS) entry which is preliminary data.</text>
</comment>
<keyword evidence="2" id="KW-0964">Secreted</keyword>
<dbReference type="Gene3D" id="3.30.430.20">
    <property type="entry name" value="Gnk2 domain, C-X8-C-X2-C motif"/>
    <property type="match status" value="2"/>
</dbReference>
<dbReference type="InterPro" id="IPR050581">
    <property type="entry name" value="CRR_secretory_protein"/>
</dbReference>
<reference evidence="8" key="1">
    <citation type="submission" date="2023-02" db="EMBL/GenBank/DDBJ databases">
        <title>Genome of toxic invasive species Heracleum sosnowskyi carries increased number of genes despite the absence of recent whole-genome duplications.</title>
        <authorList>
            <person name="Schelkunov M."/>
            <person name="Shtratnikova V."/>
            <person name="Makarenko M."/>
            <person name="Klepikova A."/>
            <person name="Omelchenko D."/>
            <person name="Novikova G."/>
            <person name="Obukhova E."/>
            <person name="Bogdanov V."/>
            <person name="Penin A."/>
            <person name="Logacheva M."/>
        </authorList>
    </citation>
    <scope>NUCLEOTIDE SEQUENCE</scope>
    <source>
        <strain evidence="8">Hsosn_3</strain>
        <tissue evidence="8">Leaf</tissue>
    </source>
</reference>
<feature type="signal peptide" evidence="6">
    <location>
        <begin position="1"/>
        <end position="29"/>
    </location>
</feature>
<evidence type="ECO:0000256" key="5">
    <source>
        <dbReference type="ARBA" id="ARBA00038515"/>
    </source>
</evidence>
<evidence type="ECO:0000313" key="9">
    <source>
        <dbReference type="Proteomes" id="UP001237642"/>
    </source>
</evidence>
<dbReference type="Pfam" id="PF01657">
    <property type="entry name" value="Stress-antifung"/>
    <property type="match status" value="2"/>
</dbReference>
<dbReference type="GO" id="GO:0005576">
    <property type="term" value="C:extracellular region"/>
    <property type="evidence" value="ECO:0007669"/>
    <property type="project" value="UniProtKB-SubCell"/>
</dbReference>
<dbReference type="AlphaFoldDB" id="A0AAD8N710"/>
<evidence type="ECO:0000256" key="1">
    <source>
        <dbReference type="ARBA" id="ARBA00004613"/>
    </source>
</evidence>
<keyword evidence="9" id="KW-1185">Reference proteome</keyword>
<evidence type="ECO:0000313" key="8">
    <source>
        <dbReference type="EMBL" id="KAK1398342.1"/>
    </source>
</evidence>
<feature type="domain" description="Gnk2-homologous" evidence="7">
    <location>
        <begin position="134"/>
        <end position="238"/>
    </location>
</feature>
<evidence type="ECO:0000256" key="3">
    <source>
        <dbReference type="ARBA" id="ARBA00022729"/>
    </source>
</evidence>
<dbReference type="Proteomes" id="UP001237642">
    <property type="component" value="Unassembled WGS sequence"/>
</dbReference>
<proteinExistence type="inferred from homology"/>
<accession>A0AAD8N710</accession>
<dbReference type="PANTHER" id="PTHR32411:SF43">
    <property type="entry name" value="CYSTEINE-RICH REPEAT SECRETORY PROTEIN 38"/>
    <property type="match status" value="1"/>
</dbReference>
<keyword evidence="4" id="KW-0677">Repeat</keyword>
<gene>
    <name evidence="8" type="ORF">POM88_008205</name>
</gene>
<dbReference type="PANTHER" id="PTHR32411">
    <property type="entry name" value="CYSTEINE-RICH REPEAT SECRETORY PROTEIN 38-RELATED"/>
    <property type="match status" value="1"/>
</dbReference>
<dbReference type="CDD" id="cd23509">
    <property type="entry name" value="Gnk2-like"/>
    <property type="match status" value="2"/>
</dbReference>